<dbReference type="GeneID" id="101852800"/>
<feature type="compositionally biased region" description="Low complexity" evidence="1">
    <location>
        <begin position="88"/>
        <end position="101"/>
    </location>
</feature>
<name>A0ABM1AAP6_APLCA</name>
<reference evidence="3" key="1">
    <citation type="submission" date="2025-08" db="UniProtKB">
        <authorList>
            <consortium name="RefSeq"/>
        </authorList>
    </citation>
    <scope>IDENTIFICATION</scope>
</reference>
<organism evidence="2 3">
    <name type="scientific">Aplysia californica</name>
    <name type="common">California sea hare</name>
    <dbReference type="NCBI Taxonomy" id="6500"/>
    <lineage>
        <taxon>Eukaryota</taxon>
        <taxon>Metazoa</taxon>
        <taxon>Spiralia</taxon>
        <taxon>Lophotrochozoa</taxon>
        <taxon>Mollusca</taxon>
        <taxon>Gastropoda</taxon>
        <taxon>Heterobranchia</taxon>
        <taxon>Euthyneura</taxon>
        <taxon>Tectipleura</taxon>
        <taxon>Aplysiida</taxon>
        <taxon>Aplysioidea</taxon>
        <taxon>Aplysiidae</taxon>
        <taxon>Aplysia</taxon>
    </lineage>
</organism>
<feature type="compositionally biased region" description="Low complexity" evidence="1">
    <location>
        <begin position="34"/>
        <end position="48"/>
    </location>
</feature>
<feature type="region of interest" description="Disordered" evidence="1">
    <location>
        <begin position="1"/>
        <end position="108"/>
    </location>
</feature>
<evidence type="ECO:0000313" key="2">
    <source>
        <dbReference type="Proteomes" id="UP000694888"/>
    </source>
</evidence>
<feature type="region of interest" description="Disordered" evidence="1">
    <location>
        <begin position="188"/>
        <end position="217"/>
    </location>
</feature>
<feature type="compositionally biased region" description="Polar residues" evidence="1">
    <location>
        <begin position="15"/>
        <end position="27"/>
    </location>
</feature>
<accession>A0ABM1AAP6</accession>
<evidence type="ECO:0000313" key="3">
    <source>
        <dbReference type="RefSeq" id="XP_012944087.1"/>
    </source>
</evidence>
<feature type="compositionally biased region" description="Basic and acidic residues" evidence="1">
    <location>
        <begin position="362"/>
        <end position="375"/>
    </location>
</feature>
<feature type="compositionally biased region" description="Polar residues" evidence="1">
    <location>
        <begin position="53"/>
        <end position="70"/>
    </location>
</feature>
<keyword evidence="2" id="KW-1185">Reference proteome</keyword>
<feature type="region of interest" description="Disordered" evidence="1">
    <location>
        <begin position="315"/>
        <end position="375"/>
    </location>
</feature>
<evidence type="ECO:0000256" key="1">
    <source>
        <dbReference type="SAM" id="MobiDB-lite"/>
    </source>
</evidence>
<gene>
    <name evidence="3" type="primary">LOC101852800</name>
</gene>
<dbReference type="PANTHER" id="PTHR14312:SF1">
    <property type="entry name" value="BASIC-LEUCINE ZIPPER TRANSCRIPTION FACTOR A"/>
    <property type="match status" value="1"/>
</dbReference>
<dbReference type="PRINTS" id="PR01217">
    <property type="entry name" value="PRICHEXTENSN"/>
</dbReference>
<feature type="compositionally biased region" description="Low complexity" evidence="1">
    <location>
        <begin position="583"/>
        <end position="592"/>
    </location>
</feature>
<sequence>MDAGAKTSTTRKTRSQPWCDSTPQLGTPPTRPQSETAAPPSTSRAAPTHGHATPTSRHAPPTTSRVTPTPAQAPPTYSNTPPTPAQAPPTSNQAPPTSSQAPPTPGHAMRRALRAKFRLVLSENRHLVATVNSYVRQAEMVVRALDSRSHVTPEQFKVIMSRLDVSYSSCVQLTLMAARLFERPFLPSSEATGSSDDSSSSTTSSSSGSRSVSQRHMAARLKSLENKVHTLVDARVCEKKEQTEIVPTEEQPQVPQTKCDRQTMVNLPSTSQAVQSGLPSWTHPCRDVTTDRKLDENSDTALFLQLLENFSSHHQTSVTAGNHQAGAAVLQTPPPPPPLPPPSPPPPPPPPRPPLTKPPIKHGRDEPFTNVQTRDEELRNVLREFLSLVEGLKGSRGDVIRDKVGRGQVSRGEMGRGGGMGRGGEMGCDKVGHGEKGLGQSGEQTSVRPQCVDKMSCPISEVVQEAGCVEVGGEVGGEVCGEMCGDMCGEVCGDMCGEVCGDMCGEVGGNMCGEVGGNMCGEMCGNMCGEVCGNMCGEVCGPGRSVREAEDFLYTGLVGLVGLSDRCSCRGQVGEGMSLQENHQQQHQQQRQQHQKQQRQQQQQQSMNLSQLTHKKQLAQLHPGVRGEHTTSDSRHARTLSSPPGDPRVLRPVRA</sequence>
<feature type="region of interest" description="Disordered" evidence="1">
    <location>
        <begin position="578"/>
        <end position="655"/>
    </location>
</feature>
<protein>
    <submittedName>
        <fullName evidence="3">Histone-lysine N-methyltransferase SETD1B</fullName>
    </submittedName>
</protein>
<feature type="compositionally biased region" description="Low complexity" evidence="1">
    <location>
        <begin position="188"/>
        <end position="212"/>
    </location>
</feature>
<feature type="compositionally biased region" description="Basic and acidic residues" evidence="1">
    <location>
        <begin position="625"/>
        <end position="636"/>
    </location>
</feature>
<proteinExistence type="predicted"/>
<dbReference type="PANTHER" id="PTHR14312">
    <property type="entry name" value="CREB/ATF BZIP TRANSCRIPTION FACTOR"/>
    <property type="match status" value="1"/>
</dbReference>
<feature type="compositionally biased region" description="Pro residues" evidence="1">
    <location>
        <begin position="332"/>
        <end position="357"/>
    </location>
</feature>
<dbReference type="Proteomes" id="UP000694888">
    <property type="component" value="Unplaced"/>
</dbReference>
<dbReference type="RefSeq" id="XP_012944087.1">
    <property type="nucleotide sequence ID" value="XM_013088633.1"/>
</dbReference>